<reference evidence="2 3" key="1">
    <citation type="submission" date="2019-09" db="EMBL/GenBank/DDBJ databases">
        <title>Draft genome sequence of Ginsengibacter sp. BR5-29.</title>
        <authorList>
            <person name="Im W.-T."/>
        </authorList>
    </citation>
    <scope>NUCLEOTIDE SEQUENCE [LARGE SCALE GENOMIC DNA]</scope>
    <source>
        <strain evidence="2 3">BR5-29</strain>
    </source>
</reference>
<evidence type="ECO:0000313" key="2">
    <source>
        <dbReference type="EMBL" id="KAA9036502.1"/>
    </source>
</evidence>
<feature type="transmembrane region" description="Helical" evidence="1">
    <location>
        <begin position="96"/>
        <end position="114"/>
    </location>
</feature>
<dbReference type="AlphaFoldDB" id="A0A5J5IDV5"/>
<proteinExistence type="predicted"/>
<evidence type="ECO:0000313" key="3">
    <source>
        <dbReference type="Proteomes" id="UP000326903"/>
    </source>
</evidence>
<gene>
    <name evidence="2" type="ORF">FW778_17945</name>
</gene>
<protein>
    <submittedName>
        <fullName evidence="2">Uncharacterized protein</fullName>
    </submittedName>
</protein>
<organism evidence="2 3">
    <name type="scientific">Ginsengibacter hankyongi</name>
    <dbReference type="NCBI Taxonomy" id="2607284"/>
    <lineage>
        <taxon>Bacteria</taxon>
        <taxon>Pseudomonadati</taxon>
        <taxon>Bacteroidota</taxon>
        <taxon>Chitinophagia</taxon>
        <taxon>Chitinophagales</taxon>
        <taxon>Chitinophagaceae</taxon>
        <taxon>Ginsengibacter</taxon>
    </lineage>
</organism>
<name>A0A5J5IDV5_9BACT</name>
<accession>A0A5J5IDV5</accession>
<keyword evidence="3" id="KW-1185">Reference proteome</keyword>
<keyword evidence="1" id="KW-0472">Membrane</keyword>
<sequence>MLRYFKTFFYPDTLTYSYNQSKETVLAKIEEVLKRKVTFLSSNDMKGRFLNSDTFAIDTISPAYTRGVKYSSTLIGQVVELGNETTQIKTKAKPSMALYFLFFVTIIFGIAYLYKFIQTGSTSFLFWSLAMLIIGPALSIGFSNVAIASIRERYRMYIDKELTRPKKSLQVKR</sequence>
<dbReference type="EMBL" id="VYQF01000007">
    <property type="protein sequence ID" value="KAA9036502.1"/>
    <property type="molecule type" value="Genomic_DNA"/>
</dbReference>
<keyword evidence="1" id="KW-0812">Transmembrane</keyword>
<dbReference type="RefSeq" id="WP_150416244.1">
    <property type="nucleotide sequence ID" value="NZ_VYQF01000007.1"/>
</dbReference>
<feature type="transmembrane region" description="Helical" evidence="1">
    <location>
        <begin position="126"/>
        <end position="150"/>
    </location>
</feature>
<keyword evidence="1" id="KW-1133">Transmembrane helix</keyword>
<dbReference type="Proteomes" id="UP000326903">
    <property type="component" value="Unassembled WGS sequence"/>
</dbReference>
<comment type="caution">
    <text evidence="2">The sequence shown here is derived from an EMBL/GenBank/DDBJ whole genome shotgun (WGS) entry which is preliminary data.</text>
</comment>
<evidence type="ECO:0000256" key="1">
    <source>
        <dbReference type="SAM" id="Phobius"/>
    </source>
</evidence>